<dbReference type="GO" id="GO:0008360">
    <property type="term" value="P:regulation of cell shape"/>
    <property type="evidence" value="ECO:0007669"/>
    <property type="project" value="UniProtKB-KW"/>
</dbReference>
<dbReference type="GO" id="GO:0009002">
    <property type="term" value="F:serine-type D-Ala-D-Ala carboxypeptidase activity"/>
    <property type="evidence" value="ECO:0007669"/>
    <property type="project" value="InterPro"/>
</dbReference>
<keyword evidence="12" id="KW-0121">Carboxypeptidase</keyword>
<dbReference type="GO" id="GO:0009252">
    <property type="term" value="P:peptidoglycan biosynthetic process"/>
    <property type="evidence" value="ECO:0007669"/>
    <property type="project" value="UniProtKB-KW"/>
</dbReference>
<evidence type="ECO:0000259" key="11">
    <source>
        <dbReference type="Pfam" id="PF00768"/>
    </source>
</evidence>
<keyword evidence="3 12" id="KW-0378">Hydrolase</keyword>
<gene>
    <name evidence="12" type="ORF">AB8B28_02450</name>
</gene>
<dbReference type="PRINTS" id="PR00725">
    <property type="entry name" value="DADACBPTASE1"/>
</dbReference>
<dbReference type="GO" id="GO:0071555">
    <property type="term" value="P:cell wall organization"/>
    <property type="evidence" value="ECO:0007669"/>
    <property type="project" value="UniProtKB-KW"/>
</dbReference>
<evidence type="ECO:0000256" key="8">
    <source>
        <dbReference type="PIRSR" id="PIRSR618044-2"/>
    </source>
</evidence>
<feature type="active site" description="Acyl-ester intermediate" evidence="7">
    <location>
        <position position="61"/>
    </location>
</feature>
<comment type="similarity">
    <text evidence="1 9">Belongs to the peptidase S11 family.</text>
</comment>
<feature type="binding site" evidence="8">
    <location>
        <position position="229"/>
    </location>
    <ligand>
        <name>substrate</name>
    </ligand>
</feature>
<evidence type="ECO:0000256" key="1">
    <source>
        <dbReference type="ARBA" id="ARBA00007164"/>
    </source>
</evidence>
<protein>
    <submittedName>
        <fullName evidence="12">D-alanyl-D-alanine carboxypeptidase family protein</fullName>
        <ecNumber evidence="12">3.4.-.-</ecNumber>
    </submittedName>
</protein>
<sequence>MKKKISNKRNKVIFSIAFLAVSAFSFAEGEDYRDYKALLIGDIDGNIIKEDNSLAVRPLASVTKIMTSILTLDKIKNGMISYDDMVTVSSKAASVPYGIKLTAGKQYTVRDLLKATIIKSSNNAAYALAEYVGGNVPNFVQSMNEKARGYGLGSLRYCSPHGLPPSYTGSCMDQGNARDLYKLAQITVKDYSEYLNFSKNKIDYVDNGNTQVTSTNSLLGNVLGVDGIKTGYHNAAGSNIVLTADRGGERMIAVILGSNRAKDRNAIGTKEINDYYANGYARKNENYNAHNVDSAISTTNNNDDIAYSDNTLEKSEKETKEPKKDNFINKLINKFIKKDDSDSESSAKKIKIISKNDVIAIATIGNVKYNLYPSRDIEIIATQRPILNYTVNINSGVSKKSRGKIVGTYVATDGTLTYSGELIMK</sequence>
<dbReference type="InterPro" id="IPR012338">
    <property type="entry name" value="Beta-lactam/transpept-like"/>
</dbReference>
<dbReference type="InterPro" id="IPR001967">
    <property type="entry name" value="Peptidase_S11_N"/>
</dbReference>
<evidence type="ECO:0000256" key="5">
    <source>
        <dbReference type="ARBA" id="ARBA00022984"/>
    </source>
</evidence>
<keyword evidence="2 10" id="KW-0732">Signal</keyword>
<proteinExistence type="inferred from homology"/>
<evidence type="ECO:0000256" key="10">
    <source>
        <dbReference type="SAM" id="SignalP"/>
    </source>
</evidence>
<feature type="active site" evidence="7">
    <location>
        <position position="120"/>
    </location>
</feature>
<dbReference type="GO" id="GO:0006508">
    <property type="term" value="P:proteolysis"/>
    <property type="evidence" value="ECO:0007669"/>
    <property type="project" value="InterPro"/>
</dbReference>
<evidence type="ECO:0000313" key="12">
    <source>
        <dbReference type="EMBL" id="XDU62742.1"/>
    </source>
</evidence>
<keyword evidence="12" id="KW-0645">Protease</keyword>
<reference evidence="12" key="1">
    <citation type="submission" date="2024-07" db="EMBL/GenBank/DDBJ databases">
        <authorList>
            <person name="Li X.-J."/>
            <person name="Wang X."/>
        </authorList>
    </citation>
    <scope>NUCLEOTIDE SEQUENCE</scope>
    <source>
        <strain evidence="12">HSP-536</strain>
    </source>
</reference>
<dbReference type="Pfam" id="PF00768">
    <property type="entry name" value="Peptidase_S11"/>
    <property type="match status" value="1"/>
</dbReference>
<evidence type="ECO:0000256" key="9">
    <source>
        <dbReference type="RuleBase" id="RU004016"/>
    </source>
</evidence>
<evidence type="ECO:0000256" key="7">
    <source>
        <dbReference type="PIRSR" id="PIRSR618044-1"/>
    </source>
</evidence>
<feature type="signal peptide" evidence="10">
    <location>
        <begin position="1"/>
        <end position="27"/>
    </location>
</feature>
<dbReference type="Gene3D" id="3.40.710.10">
    <property type="entry name" value="DD-peptidase/beta-lactamase superfamily"/>
    <property type="match status" value="1"/>
</dbReference>
<organism evidence="12">
    <name type="scientific">Leptotrichia alba</name>
    <dbReference type="NCBI Taxonomy" id="3239304"/>
    <lineage>
        <taxon>Bacteria</taxon>
        <taxon>Fusobacteriati</taxon>
        <taxon>Fusobacteriota</taxon>
        <taxon>Fusobacteriia</taxon>
        <taxon>Fusobacteriales</taxon>
        <taxon>Leptotrichiaceae</taxon>
        <taxon>Leptotrichia</taxon>
    </lineage>
</organism>
<name>A0AB39V5X8_9FUSO</name>
<dbReference type="PANTHER" id="PTHR21581:SF6">
    <property type="entry name" value="TRAFFICKING PROTEIN PARTICLE COMPLEX SUBUNIT 12"/>
    <property type="match status" value="1"/>
</dbReference>
<dbReference type="AlphaFoldDB" id="A0AB39V5X8"/>
<keyword evidence="5" id="KW-0573">Peptidoglycan synthesis</keyword>
<dbReference type="RefSeq" id="WP_369716585.1">
    <property type="nucleotide sequence ID" value="NZ_CP165647.1"/>
</dbReference>
<dbReference type="SUPFAM" id="SSF56601">
    <property type="entry name" value="beta-lactamase/transpeptidase-like"/>
    <property type="match status" value="1"/>
</dbReference>
<dbReference type="EMBL" id="CP165647">
    <property type="protein sequence ID" value="XDU62742.1"/>
    <property type="molecule type" value="Genomic_DNA"/>
</dbReference>
<feature type="chain" id="PRO_5044340186" evidence="10">
    <location>
        <begin position="28"/>
        <end position="425"/>
    </location>
</feature>
<evidence type="ECO:0000256" key="4">
    <source>
        <dbReference type="ARBA" id="ARBA00022960"/>
    </source>
</evidence>
<dbReference type="KEGG" id="lala:AB8B28_02450"/>
<keyword evidence="6" id="KW-0961">Cell wall biogenesis/degradation</keyword>
<evidence type="ECO:0000256" key="6">
    <source>
        <dbReference type="ARBA" id="ARBA00023316"/>
    </source>
</evidence>
<evidence type="ECO:0000256" key="2">
    <source>
        <dbReference type="ARBA" id="ARBA00022729"/>
    </source>
</evidence>
<feature type="active site" description="Acyl-ester intermediate" evidence="7">
    <location>
        <position position="64"/>
    </location>
</feature>
<dbReference type="PANTHER" id="PTHR21581">
    <property type="entry name" value="D-ALANYL-D-ALANINE CARBOXYPEPTIDASE"/>
    <property type="match status" value="1"/>
</dbReference>
<dbReference type="InterPro" id="IPR018044">
    <property type="entry name" value="Peptidase_S11"/>
</dbReference>
<accession>A0AB39V5X8</accession>
<dbReference type="EC" id="3.4.-.-" evidence="12"/>
<evidence type="ECO:0000256" key="3">
    <source>
        <dbReference type="ARBA" id="ARBA00022801"/>
    </source>
</evidence>
<feature type="domain" description="Peptidase S11 D-alanyl-D-alanine carboxypeptidase A N-terminal" evidence="11">
    <location>
        <begin position="36"/>
        <end position="258"/>
    </location>
</feature>
<keyword evidence="4" id="KW-0133">Cell shape</keyword>